<keyword evidence="2" id="KW-1185">Reference proteome</keyword>
<dbReference type="Proteomes" id="UP000578819">
    <property type="component" value="Unassembled WGS sequence"/>
</dbReference>
<reference evidence="1 2" key="1">
    <citation type="submission" date="2020-08" db="EMBL/GenBank/DDBJ databases">
        <title>Sequencing the genomes of 1000 actinobacteria strains.</title>
        <authorList>
            <person name="Klenk H.-P."/>
        </authorList>
    </citation>
    <scope>NUCLEOTIDE SEQUENCE [LARGE SCALE GENOMIC DNA]</scope>
    <source>
        <strain evidence="1 2">DSM 45886</strain>
    </source>
</reference>
<evidence type="ECO:0000313" key="1">
    <source>
        <dbReference type="EMBL" id="MBB4959551.1"/>
    </source>
</evidence>
<comment type="caution">
    <text evidence="1">The sequence shown here is derived from an EMBL/GenBank/DDBJ whole genome shotgun (WGS) entry which is preliminary data.</text>
</comment>
<evidence type="ECO:0000313" key="2">
    <source>
        <dbReference type="Proteomes" id="UP000578819"/>
    </source>
</evidence>
<gene>
    <name evidence="1" type="ORF">FHR38_003284</name>
</gene>
<dbReference type="AlphaFoldDB" id="A0A7W7WPS9"/>
<accession>A0A7W7WPS9</accession>
<organism evidence="1 2">
    <name type="scientific">Micromonospora polyrhachis</name>
    <dbReference type="NCBI Taxonomy" id="1282883"/>
    <lineage>
        <taxon>Bacteria</taxon>
        <taxon>Bacillati</taxon>
        <taxon>Actinomycetota</taxon>
        <taxon>Actinomycetes</taxon>
        <taxon>Micromonosporales</taxon>
        <taxon>Micromonosporaceae</taxon>
        <taxon>Micromonospora</taxon>
    </lineage>
</organism>
<dbReference type="EMBL" id="JACHJW010000001">
    <property type="protein sequence ID" value="MBB4959551.1"/>
    <property type="molecule type" value="Genomic_DNA"/>
</dbReference>
<name>A0A7W7WPS9_9ACTN</name>
<proteinExistence type="predicted"/>
<sequence length="30" mass="3483">MNTGPWELIFQDASTDKATLAKYDRRPELD</sequence>
<protein>
    <submittedName>
        <fullName evidence="1">Uncharacterized protein</fullName>
    </submittedName>
</protein>